<accession>A0A8S1LVM5</accession>
<dbReference type="Proteomes" id="UP000692954">
    <property type="component" value="Unassembled WGS sequence"/>
</dbReference>
<dbReference type="PANTHER" id="PTHR33706:SF1">
    <property type="entry name" value="TPR REPEAT PROTEIN"/>
    <property type="match status" value="1"/>
</dbReference>
<gene>
    <name evidence="1" type="ORF">PSON_ATCC_30995.1.T0250395</name>
</gene>
<protein>
    <submittedName>
        <fullName evidence="1">Uncharacterized protein</fullName>
    </submittedName>
</protein>
<reference evidence="1" key="1">
    <citation type="submission" date="2021-01" db="EMBL/GenBank/DDBJ databases">
        <authorList>
            <consortium name="Genoscope - CEA"/>
            <person name="William W."/>
        </authorList>
    </citation>
    <scope>NUCLEOTIDE SEQUENCE</scope>
</reference>
<proteinExistence type="predicted"/>
<evidence type="ECO:0000313" key="1">
    <source>
        <dbReference type="EMBL" id="CAD8069661.1"/>
    </source>
</evidence>
<dbReference type="AlphaFoldDB" id="A0A8S1LVM5"/>
<sequence>MTQQKQLLFKMNLSNQNSIFTLKAINLKGQIIEKEFEQWDQTKCRFHKINIEIKFTQNNQIIYSKNEEILRIVKVHEVFENQQLFNNVDQIHYLSWQGQYDQNEKKEGKWVAFWNKNILKNIGGYFNNGQKRGQWRDLFLNYCDQSKVIETGVYYKNLRIGIWNYIFKDMKINGGLYNDDGYKQGKWIVLDERFFNYKQVTQNGEYNIYGMKVGRWDIMYKYVDKYGIKREYKQIGGGTYGQKGNQIKIGKWIELDEEFTFDKQVIYRGEYNEYGRKVGRWDIMFCKYGVTQDQQMQIYQKYKIQSIICVLVEVVYMIWKEIRKRQESGQNWMKVILQVLQIQKKQLIKVNTI</sequence>
<name>A0A8S1LVM5_9CILI</name>
<keyword evidence="2" id="KW-1185">Reference proteome</keyword>
<comment type="caution">
    <text evidence="1">The sequence shown here is derived from an EMBL/GenBank/DDBJ whole genome shotgun (WGS) entry which is preliminary data.</text>
</comment>
<evidence type="ECO:0000313" key="2">
    <source>
        <dbReference type="Proteomes" id="UP000692954"/>
    </source>
</evidence>
<dbReference type="PANTHER" id="PTHR33706">
    <property type="entry name" value="MORN VARIANT REPEAT PROTEIN"/>
    <property type="match status" value="1"/>
</dbReference>
<organism evidence="1 2">
    <name type="scientific">Paramecium sonneborni</name>
    <dbReference type="NCBI Taxonomy" id="65129"/>
    <lineage>
        <taxon>Eukaryota</taxon>
        <taxon>Sar</taxon>
        <taxon>Alveolata</taxon>
        <taxon>Ciliophora</taxon>
        <taxon>Intramacronucleata</taxon>
        <taxon>Oligohymenophorea</taxon>
        <taxon>Peniculida</taxon>
        <taxon>Parameciidae</taxon>
        <taxon>Paramecium</taxon>
    </lineage>
</organism>
<dbReference type="EMBL" id="CAJJDN010000025">
    <property type="protein sequence ID" value="CAD8069661.1"/>
    <property type="molecule type" value="Genomic_DNA"/>
</dbReference>